<feature type="transmembrane region" description="Helical" evidence="8">
    <location>
        <begin position="34"/>
        <end position="53"/>
    </location>
</feature>
<evidence type="ECO:0000313" key="10">
    <source>
        <dbReference type="EMBL" id="MDC0717828.1"/>
    </source>
</evidence>
<dbReference type="Proteomes" id="UP001221686">
    <property type="component" value="Unassembled WGS sequence"/>
</dbReference>
<evidence type="ECO:0000256" key="2">
    <source>
        <dbReference type="ARBA" id="ARBA00022692"/>
    </source>
</evidence>
<reference evidence="10 11" key="1">
    <citation type="submission" date="2022-11" db="EMBL/GenBank/DDBJ databases">
        <title>Minimal conservation of predation-associated metabolite biosynthetic gene clusters underscores biosynthetic potential of Myxococcota including descriptions for ten novel species: Archangium lansinium sp. nov., Myxococcus landrumus sp. nov., Nannocystis bai.</title>
        <authorList>
            <person name="Ahearne A."/>
            <person name="Stevens C."/>
            <person name="Dowd S."/>
        </authorList>
    </citation>
    <scope>NUCLEOTIDE SEQUENCE [LARGE SCALE GENOMIC DNA]</scope>
    <source>
        <strain evidence="10 11">BB15-2</strain>
    </source>
</reference>
<evidence type="ECO:0000256" key="8">
    <source>
        <dbReference type="SAM" id="Phobius"/>
    </source>
</evidence>
<dbReference type="PANTHER" id="PTHR11920:SF335">
    <property type="entry name" value="GUANYLATE CYCLASE"/>
    <property type="match status" value="1"/>
</dbReference>
<dbReference type="SUPFAM" id="SSF55073">
    <property type="entry name" value="Nucleotide cyclase"/>
    <property type="match status" value="1"/>
</dbReference>
<comment type="similarity">
    <text evidence="7">Belongs to the adenylyl cyclase class-4/guanylyl cyclase family.</text>
</comment>
<dbReference type="RefSeq" id="WP_272086310.1">
    <property type="nucleotide sequence ID" value="NZ_JAQNDL010000001.1"/>
</dbReference>
<dbReference type="InterPro" id="IPR050401">
    <property type="entry name" value="Cyclic_nucleotide_synthase"/>
</dbReference>
<evidence type="ECO:0000313" key="11">
    <source>
        <dbReference type="Proteomes" id="UP001221686"/>
    </source>
</evidence>
<dbReference type="PANTHER" id="PTHR11920">
    <property type="entry name" value="GUANYLYL CYCLASE"/>
    <property type="match status" value="1"/>
</dbReference>
<feature type="domain" description="Guanylate cyclase" evidence="9">
    <location>
        <begin position="237"/>
        <end position="359"/>
    </location>
</feature>
<keyword evidence="3" id="KW-0547">Nucleotide-binding</keyword>
<evidence type="ECO:0000256" key="3">
    <source>
        <dbReference type="ARBA" id="ARBA00022741"/>
    </source>
</evidence>
<protein>
    <submittedName>
        <fullName evidence="10">Adenylate/guanylate cyclase domain-containing protein</fullName>
    </submittedName>
</protein>
<keyword evidence="6 7" id="KW-0456">Lyase</keyword>
<evidence type="ECO:0000256" key="7">
    <source>
        <dbReference type="RuleBase" id="RU000405"/>
    </source>
</evidence>
<gene>
    <name evidence="10" type="ORF">POL25_13060</name>
</gene>
<dbReference type="InterPro" id="IPR001054">
    <property type="entry name" value="A/G_cyclase"/>
</dbReference>
<evidence type="ECO:0000256" key="1">
    <source>
        <dbReference type="ARBA" id="ARBA00004370"/>
    </source>
</evidence>
<feature type="transmembrane region" description="Helical" evidence="8">
    <location>
        <begin position="59"/>
        <end position="80"/>
    </location>
</feature>
<comment type="subcellular location">
    <subcellularLocation>
        <location evidence="1">Membrane</location>
    </subcellularLocation>
</comment>
<evidence type="ECO:0000256" key="5">
    <source>
        <dbReference type="ARBA" id="ARBA00023136"/>
    </source>
</evidence>
<keyword evidence="4 8" id="KW-1133">Transmembrane helix</keyword>
<feature type="transmembrane region" description="Helical" evidence="8">
    <location>
        <begin position="110"/>
        <end position="127"/>
    </location>
</feature>
<dbReference type="SMART" id="SM00044">
    <property type="entry name" value="CYCc"/>
    <property type="match status" value="1"/>
</dbReference>
<dbReference type="InterPro" id="IPR029787">
    <property type="entry name" value="Nucleotide_cyclase"/>
</dbReference>
<evidence type="ECO:0000256" key="6">
    <source>
        <dbReference type="ARBA" id="ARBA00023239"/>
    </source>
</evidence>
<dbReference type="PROSITE" id="PS00452">
    <property type="entry name" value="GUANYLATE_CYCLASE_1"/>
    <property type="match status" value="1"/>
</dbReference>
<dbReference type="PROSITE" id="PS50125">
    <property type="entry name" value="GUANYLATE_CYCLASE_2"/>
    <property type="match status" value="1"/>
</dbReference>
<sequence length="412" mass="43881">MTNAGLRVRAALSRAVAAGVREDMSREDGQRIRLLNGLALLGIVMACAGHMGTGRPLDPALLAHLGLTVGGLGAVFALHARGRPRDAALVFHVAVMTSIVVGSWTLGLDYGNFFMLILVAALPFLLFPSREPTAALATALAASTCLAVLVYGWDLDGDLARRVAQYGPNQYLHQGLLVAITLLVGYGSRSFNAMAAADLEHERAKSERLLRSVFPEEIGLRLQAGEQEIAERQGDASVLFCRVIGLDRPAEGQTPEAYLARLHAVFAAIDRRCAEFGAEKIKTTGTSFVAAAGLPVYRPDHAEVLVALGLALRDEFAATPGIAVRIGVNSGPVVAGVIGQVRPTYDLWGDTVNTAQRMEMHGLAGEVHVSPLTFAKINHRFECSGREGVEIKGKGAMKTYFVRGARKAGRAP</sequence>
<proteinExistence type="inferred from homology"/>
<dbReference type="CDD" id="cd07302">
    <property type="entry name" value="CHD"/>
    <property type="match status" value="1"/>
</dbReference>
<name>A0ABT5DYJ6_9BACT</name>
<accession>A0ABT5DYJ6</accession>
<keyword evidence="2 8" id="KW-0812">Transmembrane</keyword>
<feature type="transmembrane region" description="Helical" evidence="8">
    <location>
        <begin position="134"/>
        <end position="151"/>
    </location>
</feature>
<comment type="caution">
    <text evidence="10">The sequence shown here is derived from an EMBL/GenBank/DDBJ whole genome shotgun (WGS) entry which is preliminary data.</text>
</comment>
<dbReference type="Pfam" id="PF00211">
    <property type="entry name" value="Guanylate_cyc"/>
    <property type="match status" value="1"/>
</dbReference>
<dbReference type="Gene3D" id="3.30.70.1230">
    <property type="entry name" value="Nucleotide cyclase"/>
    <property type="match status" value="1"/>
</dbReference>
<dbReference type="EMBL" id="JAQNDL010000001">
    <property type="protein sequence ID" value="MDC0717828.1"/>
    <property type="molecule type" value="Genomic_DNA"/>
</dbReference>
<keyword evidence="5 8" id="KW-0472">Membrane</keyword>
<organism evidence="10 11">
    <name type="scientific">Nannocystis bainbridge</name>
    <dbReference type="NCBI Taxonomy" id="2995303"/>
    <lineage>
        <taxon>Bacteria</taxon>
        <taxon>Pseudomonadati</taxon>
        <taxon>Myxococcota</taxon>
        <taxon>Polyangia</taxon>
        <taxon>Nannocystales</taxon>
        <taxon>Nannocystaceae</taxon>
        <taxon>Nannocystis</taxon>
    </lineage>
</organism>
<keyword evidence="11" id="KW-1185">Reference proteome</keyword>
<feature type="transmembrane region" description="Helical" evidence="8">
    <location>
        <begin position="87"/>
        <end position="104"/>
    </location>
</feature>
<evidence type="ECO:0000259" key="9">
    <source>
        <dbReference type="PROSITE" id="PS50125"/>
    </source>
</evidence>
<evidence type="ECO:0000256" key="4">
    <source>
        <dbReference type="ARBA" id="ARBA00022989"/>
    </source>
</evidence>
<dbReference type="InterPro" id="IPR018297">
    <property type="entry name" value="A/G_cyclase_CS"/>
</dbReference>